<organism evidence="1">
    <name type="scientific">marine sediment metagenome</name>
    <dbReference type="NCBI Taxonomy" id="412755"/>
    <lineage>
        <taxon>unclassified sequences</taxon>
        <taxon>metagenomes</taxon>
        <taxon>ecological metagenomes</taxon>
    </lineage>
</organism>
<sequence length="43" mass="5133">MITGAHLSDDRVYRYSLWRIRQIKVDIRAMLQERRNDATRNGG</sequence>
<protein>
    <submittedName>
        <fullName evidence="1">Uncharacterized protein</fullName>
    </submittedName>
</protein>
<name>A0A0F9GSS3_9ZZZZ</name>
<comment type="caution">
    <text evidence="1">The sequence shown here is derived from an EMBL/GenBank/DDBJ whole genome shotgun (WGS) entry which is preliminary data.</text>
</comment>
<dbReference type="EMBL" id="LAZR01025279">
    <property type="protein sequence ID" value="KKL72420.1"/>
    <property type="molecule type" value="Genomic_DNA"/>
</dbReference>
<dbReference type="AlphaFoldDB" id="A0A0F9GSS3"/>
<gene>
    <name evidence="1" type="ORF">LCGC14_2085110</name>
</gene>
<reference evidence="1" key="1">
    <citation type="journal article" date="2015" name="Nature">
        <title>Complex archaea that bridge the gap between prokaryotes and eukaryotes.</title>
        <authorList>
            <person name="Spang A."/>
            <person name="Saw J.H."/>
            <person name="Jorgensen S.L."/>
            <person name="Zaremba-Niedzwiedzka K."/>
            <person name="Martijn J."/>
            <person name="Lind A.E."/>
            <person name="van Eijk R."/>
            <person name="Schleper C."/>
            <person name="Guy L."/>
            <person name="Ettema T.J."/>
        </authorList>
    </citation>
    <scope>NUCLEOTIDE SEQUENCE</scope>
</reference>
<feature type="non-terminal residue" evidence="1">
    <location>
        <position position="43"/>
    </location>
</feature>
<proteinExistence type="predicted"/>
<accession>A0A0F9GSS3</accession>
<evidence type="ECO:0000313" key="1">
    <source>
        <dbReference type="EMBL" id="KKL72420.1"/>
    </source>
</evidence>